<dbReference type="SMART" id="SM00257">
    <property type="entry name" value="LysM"/>
    <property type="match status" value="1"/>
</dbReference>
<evidence type="ECO:0000256" key="1">
    <source>
        <dbReference type="SAM" id="Coils"/>
    </source>
</evidence>
<keyword evidence="3" id="KW-0812">Transmembrane</keyword>
<dbReference type="Pfam" id="PF01476">
    <property type="entry name" value="LysM"/>
    <property type="match status" value="1"/>
</dbReference>
<feature type="coiled-coil region" evidence="1">
    <location>
        <begin position="198"/>
        <end position="337"/>
    </location>
</feature>
<organism evidence="5 6">
    <name type="scientific">Simkania negevensis</name>
    <dbReference type="NCBI Taxonomy" id="83561"/>
    <lineage>
        <taxon>Bacteria</taxon>
        <taxon>Pseudomonadati</taxon>
        <taxon>Chlamydiota</taxon>
        <taxon>Chlamydiia</taxon>
        <taxon>Parachlamydiales</taxon>
        <taxon>Simkaniaceae</taxon>
        <taxon>Simkania</taxon>
    </lineage>
</organism>
<keyword evidence="6" id="KW-1185">Reference proteome</keyword>
<dbReference type="PROSITE" id="PS51782">
    <property type="entry name" value="LYSM"/>
    <property type="match status" value="1"/>
</dbReference>
<keyword evidence="1" id="KW-0175">Coiled coil</keyword>
<dbReference type="EMBL" id="JAFITR010000044">
    <property type="protein sequence ID" value="MBN4066959.1"/>
    <property type="molecule type" value="Genomic_DNA"/>
</dbReference>
<feature type="domain" description="LysM" evidence="4">
    <location>
        <begin position="374"/>
        <end position="423"/>
    </location>
</feature>
<dbReference type="PANTHER" id="PTHR34700:SF4">
    <property type="entry name" value="PHAGE-LIKE ELEMENT PBSX PROTEIN XKDP"/>
    <property type="match status" value="1"/>
</dbReference>
<dbReference type="CDD" id="cd00118">
    <property type="entry name" value="LysM"/>
    <property type="match status" value="1"/>
</dbReference>
<evidence type="ECO:0000256" key="3">
    <source>
        <dbReference type="SAM" id="Phobius"/>
    </source>
</evidence>
<dbReference type="InterPro" id="IPR036779">
    <property type="entry name" value="LysM_dom_sf"/>
</dbReference>
<evidence type="ECO:0000259" key="4">
    <source>
        <dbReference type="PROSITE" id="PS51782"/>
    </source>
</evidence>
<dbReference type="Proteomes" id="UP000722121">
    <property type="component" value="Unassembled WGS sequence"/>
</dbReference>
<feature type="transmembrane region" description="Helical" evidence="3">
    <location>
        <begin position="20"/>
        <end position="42"/>
    </location>
</feature>
<comment type="caution">
    <text evidence="5">The sequence shown here is derived from an EMBL/GenBank/DDBJ whole genome shotgun (WGS) entry which is preliminary data.</text>
</comment>
<feature type="region of interest" description="Disordered" evidence="2">
    <location>
        <begin position="338"/>
        <end position="363"/>
    </location>
</feature>
<sequence>MGNKKEFEKKAVPSERRGRLTTVTLAVVVIAIAAIFGFQWYLDKAKSISDNDSVEKHVSTTNLLSSLQEQNDDYLETIVKLKKSLEEKEADIGQVVERYEETLNLSGMSGDQQQQLFDMAAALTEQETLIGELKRIQGTLQEELTLSQDELTALRNTLDAQNALLESVTQRSDGKEKGVVAQKMEKQEEEIVLLMSAKTFLKESLEQAVRERNDVLKEYNKLKQFYTERVTKLNTALASGEQQLTFLKKNVATLEKAKGQQTASLKEAKQEIASLRTEVVQYRDYKERYGQEKELREQSQGKLQQLAKNLEEQRNTLNAIQASRKELLTQMAELYNEKQGMHSSPSPLPSPSLRTSLSIPPSLTKDRELPALQRTHVVQPGETLSAISQVYYGTPKKWQDIYQANINKLSSQHAIRTGMSLIIPTL</sequence>
<evidence type="ECO:0000313" key="6">
    <source>
        <dbReference type="Proteomes" id="UP000722121"/>
    </source>
</evidence>
<dbReference type="PANTHER" id="PTHR34700">
    <property type="entry name" value="POTASSIUM BINDING PROTEIN KBP"/>
    <property type="match status" value="1"/>
</dbReference>
<dbReference type="InterPro" id="IPR018392">
    <property type="entry name" value="LysM"/>
</dbReference>
<feature type="coiled-coil region" evidence="1">
    <location>
        <begin position="64"/>
        <end position="98"/>
    </location>
</feature>
<feature type="compositionally biased region" description="Low complexity" evidence="2">
    <location>
        <begin position="351"/>
        <end position="363"/>
    </location>
</feature>
<reference evidence="5 6" key="1">
    <citation type="submission" date="2021-02" db="EMBL/GenBank/DDBJ databases">
        <title>Activity-based single-cell genomes from oceanic crustal fluid captures similar information to metagenomic and metatranscriptomic surveys with orders of magnitude less sampling.</title>
        <authorList>
            <person name="D'Angelo T.S."/>
            <person name="Orcutt B.N."/>
        </authorList>
    </citation>
    <scope>NUCLEOTIDE SEQUENCE [LARGE SCALE GENOMIC DNA]</scope>
    <source>
        <strain evidence="5">AH-315-G07</strain>
    </source>
</reference>
<evidence type="ECO:0000256" key="2">
    <source>
        <dbReference type="SAM" id="MobiDB-lite"/>
    </source>
</evidence>
<dbReference type="Gene3D" id="3.10.350.10">
    <property type="entry name" value="LysM domain"/>
    <property type="match status" value="1"/>
</dbReference>
<gene>
    <name evidence="5" type="ORF">JYU14_02630</name>
</gene>
<protein>
    <submittedName>
        <fullName evidence="5">LysM peptidoglycan-binding domain-containing protein</fullName>
    </submittedName>
</protein>
<proteinExistence type="predicted"/>
<name>A0ABS3ATX1_9BACT</name>
<accession>A0ABS3ATX1</accession>
<keyword evidence="3" id="KW-1133">Transmembrane helix</keyword>
<keyword evidence="3" id="KW-0472">Membrane</keyword>
<dbReference type="InterPro" id="IPR052196">
    <property type="entry name" value="Bact_Kbp"/>
</dbReference>
<evidence type="ECO:0000313" key="5">
    <source>
        <dbReference type="EMBL" id="MBN4066959.1"/>
    </source>
</evidence>